<accession>A0A1H7RPW3</accession>
<protein>
    <submittedName>
        <fullName evidence="1">Uncharacterized protein</fullName>
    </submittedName>
</protein>
<proteinExistence type="predicted"/>
<organism evidence="1 2">
    <name type="scientific">Maribacter orientalis</name>
    <dbReference type="NCBI Taxonomy" id="228957"/>
    <lineage>
        <taxon>Bacteria</taxon>
        <taxon>Pseudomonadati</taxon>
        <taxon>Bacteroidota</taxon>
        <taxon>Flavobacteriia</taxon>
        <taxon>Flavobacteriales</taxon>
        <taxon>Flavobacteriaceae</taxon>
        <taxon>Maribacter</taxon>
    </lineage>
</organism>
<evidence type="ECO:0000313" key="1">
    <source>
        <dbReference type="EMBL" id="SEL62242.1"/>
    </source>
</evidence>
<dbReference type="AlphaFoldDB" id="A0A1H7RPW3"/>
<dbReference type="EMBL" id="FNZN01000004">
    <property type="protein sequence ID" value="SEL62242.1"/>
    <property type="molecule type" value="Genomic_DNA"/>
</dbReference>
<keyword evidence="2" id="KW-1185">Reference proteome</keyword>
<dbReference type="Proteomes" id="UP000198990">
    <property type="component" value="Unassembled WGS sequence"/>
</dbReference>
<gene>
    <name evidence="1" type="ORF">SAMN04488008_104359</name>
</gene>
<name>A0A1H7RPW3_9FLAO</name>
<sequence>MQIEEEVIEPLREVTGIQHGETIKKDFLKTNTYILKFDTMKNIMTLLLVLLFMGCKGQEKEKLQEKGKEKKDLSEKPKQEWEVHREFDEQGNLIRYDSVFRYAFPNVEGDSVRVNLDSIMNSFRGYFDYHAPYKWNYGFSYFPKTDSLFMKDFFKKDYFSDQWKRKPLDINEIMRKMDSTRNSFLRKYHPGLLESQEND</sequence>
<reference evidence="2" key="1">
    <citation type="submission" date="2016-10" db="EMBL/GenBank/DDBJ databases">
        <authorList>
            <person name="Varghese N."/>
            <person name="Submissions S."/>
        </authorList>
    </citation>
    <scope>NUCLEOTIDE SEQUENCE [LARGE SCALE GENOMIC DNA]</scope>
    <source>
        <strain evidence="2">DSM 16471</strain>
    </source>
</reference>
<evidence type="ECO:0000313" key="2">
    <source>
        <dbReference type="Proteomes" id="UP000198990"/>
    </source>
</evidence>